<dbReference type="KEGG" id="adl:AURDEDRAFT_178104"/>
<proteinExistence type="predicted"/>
<dbReference type="InParanoid" id="J0CRB2"/>
<accession>J0CRB2</accession>
<evidence type="ECO:0000313" key="2">
    <source>
        <dbReference type="Proteomes" id="UP000006514"/>
    </source>
</evidence>
<dbReference type="Proteomes" id="UP000006514">
    <property type="component" value="Unassembled WGS sequence"/>
</dbReference>
<keyword evidence="2" id="KW-1185">Reference proteome</keyword>
<organism evidence="1 2">
    <name type="scientific">Auricularia subglabra (strain TFB-10046 / SS5)</name>
    <name type="common">White-rot fungus</name>
    <name type="synonym">Auricularia delicata (strain TFB10046)</name>
    <dbReference type="NCBI Taxonomy" id="717982"/>
    <lineage>
        <taxon>Eukaryota</taxon>
        <taxon>Fungi</taxon>
        <taxon>Dikarya</taxon>
        <taxon>Basidiomycota</taxon>
        <taxon>Agaricomycotina</taxon>
        <taxon>Agaricomycetes</taxon>
        <taxon>Auriculariales</taxon>
        <taxon>Auriculariaceae</taxon>
        <taxon>Auricularia</taxon>
    </lineage>
</organism>
<reference evidence="2" key="1">
    <citation type="journal article" date="2012" name="Science">
        <title>The Paleozoic origin of enzymatic lignin decomposition reconstructed from 31 fungal genomes.</title>
        <authorList>
            <person name="Floudas D."/>
            <person name="Binder M."/>
            <person name="Riley R."/>
            <person name="Barry K."/>
            <person name="Blanchette R.A."/>
            <person name="Henrissat B."/>
            <person name="Martinez A.T."/>
            <person name="Otillar R."/>
            <person name="Spatafora J.W."/>
            <person name="Yadav J.S."/>
            <person name="Aerts A."/>
            <person name="Benoit I."/>
            <person name="Boyd A."/>
            <person name="Carlson A."/>
            <person name="Copeland A."/>
            <person name="Coutinho P.M."/>
            <person name="de Vries R.P."/>
            <person name="Ferreira P."/>
            <person name="Findley K."/>
            <person name="Foster B."/>
            <person name="Gaskell J."/>
            <person name="Glotzer D."/>
            <person name="Gorecki P."/>
            <person name="Heitman J."/>
            <person name="Hesse C."/>
            <person name="Hori C."/>
            <person name="Igarashi K."/>
            <person name="Jurgens J.A."/>
            <person name="Kallen N."/>
            <person name="Kersten P."/>
            <person name="Kohler A."/>
            <person name="Kuees U."/>
            <person name="Kumar T.K.A."/>
            <person name="Kuo A."/>
            <person name="LaButti K."/>
            <person name="Larrondo L.F."/>
            <person name="Lindquist E."/>
            <person name="Ling A."/>
            <person name="Lombard V."/>
            <person name="Lucas S."/>
            <person name="Lundell T."/>
            <person name="Martin R."/>
            <person name="McLaughlin D.J."/>
            <person name="Morgenstern I."/>
            <person name="Morin E."/>
            <person name="Murat C."/>
            <person name="Nagy L.G."/>
            <person name="Nolan M."/>
            <person name="Ohm R.A."/>
            <person name="Patyshakuliyeva A."/>
            <person name="Rokas A."/>
            <person name="Ruiz-Duenas F.J."/>
            <person name="Sabat G."/>
            <person name="Salamov A."/>
            <person name="Samejima M."/>
            <person name="Schmutz J."/>
            <person name="Slot J.C."/>
            <person name="St John F."/>
            <person name="Stenlid J."/>
            <person name="Sun H."/>
            <person name="Sun S."/>
            <person name="Syed K."/>
            <person name="Tsang A."/>
            <person name="Wiebenga A."/>
            <person name="Young D."/>
            <person name="Pisabarro A."/>
            <person name="Eastwood D.C."/>
            <person name="Martin F."/>
            <person name="Cullen D."/>
            <person name="Grigoriev I.V."/>
            <person name="Hibbett D.S."/>
        </authorList>
    </citation>
    <scope>NUCLEOTIDE SEQUENCE [LARGE SCALE GENOMIC DNA]</scope>
    <source>
        <strain evidence="2">TFB10046</strain>
    </source>
</reference>
<name>J0CRB2_AURST</name>
<evidence type="ECO:0000313" key="1">
    <source>
        <dbReference type="EMBL" id="EJD32799.1"/>
    </source>
</evidence>
<protein>
    <submittedName>
        <fullName evidence="1">Uncharacterized protein</fullName>
    </submittedName>
</protein>
<dbReference type="AlphaFoldDB" id="J0CRB2"/>
<sequence length="129" mass="12912">MADGSDGVRRARAAPGVVAEHDLGGLSCRRRPASPVSPASCAASGAIPQHLLGRPPGAQTGAVGVPGALNVVAVARLSWRPRPAQSPMRHLIHEAANLTLALVGALALARPALLPAPPSGCTTAPAIHL</sequence>
<gene>
    <name evidence="1" type="ORF">AURDEDRAFT_178104</name>
</gene>
<dbReference type="EMBL" id="JH688643">
    <property type="protein sequence ID" value="EJD32799.1"/>
    <property type="molecule type" value="Genomic_DNA"/>
</dbReference>